<feature type="chain" id="PRO_5008381458" description="DnrO protein" evidence="1">
    <location>
        <begin position="23"/>
        <end position="159"/>
    </location>
</feature>
<dbReference type="AlphaFoldDB" id="A0A1A8XGY7"/>
<keyword evidence="1" id="KW-0732">Signal</keyword>
<accession>A0A1A8XGY7</accession>
<feature type="signal peptide" evidence="1">
    <location>
        <begin position="1"/>
        <end position="22"/>
    </location>
</feature>
<protein>
    <recommendedName>
        <fullName evidence="4">DnrO protein</fullName>
    </recommendedName>
</protein>
<name>A0A1A8XGY7_9RHOO</name>
<evidence type="ECO:0000256" key="1">
    <source>
        <dbReference type="SAM" id="SignalP"/>
    </source>
</evidence>
<dbReference type="Proteomes" id="UP000199600">
    <property type="component" value="Unassembled WGS sequence"/>
</dbReference>
<reference evidence="2 3" key="1">
    <citation type="submission" date="2016-06" db="EMBL/GenBank/DDBJ databases">
        <authorList>
            <person name="Kjaerup R.B."/>
            <person name="Dalgaard T.S."/>
            <person name="Juul-Madsen H.R."/>
        </authorList>
    </citation>
    <scope>NUCLEOTIDE SEQUENCE [LARGE SCALE GENOMIC DNA]</scope>
    <source>
        <strain evidence="2">2</strain>
    </source>
</reference>
<gene>
    <name evidence="2" type="ORF">PROAA_1280018</name>
</gene>
<evidence type="ECO:0000313" key="2">
    <source>
        <dbReference type="EMBL" id="SBT04420.1"/>
    </source>
</evidence>
<dbReference type="EMBL" id="FLQY01000033">
    <property type="protein sequence ID" value="SBT04420.1"/>
    <property type="molecule type" value="Genomic_DNA"/>
</dbReference>
<evidence type="ECO:0000313" key="3">
    <source>
        <dbReference type="Proteomes" id="UP000199600"/>
    </source>
</evidence>
<evidence type="ECO:0008006" key="4">
    <source>
        <dbReference type="Google" id="ProtNLM"/>
    </source>
</evidence>
<organism evidence="2 3">
    <name type="scientific">Candidatus Propionivibrio aalborgensis</name>
    <dbReference type="NCBI Taxonomy" id="1860101"/>
    <lineage>
        <taxon>Bacteria</taxon>
        <taxon>Pseudomonadati</taxon>
        <taxon>Pseudomonadota</taxon>
        <taxon>Betaproteobacteria</taxon>
        <taxon>Rhodocyclales</taxon>
        <taxon>Rhodocyclaceae</taxon>
        <taxon>Propionivibrio</taxon>
    </lineage>
</organism>
<dbReference type="RefSeq" id="WP_186409776.1">
    <property type="nucleotide sequence ID" value="NZ_FLQY01000033.1"/>
</dbReference>
<proteinExistence type="predicted"/>
<keyword evidence="3" id="KW-1185">Reference proteome</keyword>
<sequence length="159" mass="16973">MKPYLLTALTVLTLAAAGPSFAANEAHDHGHGTMSGTLQLNAGKKWETDTPLRKSMGEIRQSMASSLHAIHENKLTSKSYGTLAKKVEDAVGNMVANCKLGTQADEQLHLIIADLLAGAEQMAGKVKQAKRMDGAVKVIGALDNYGKYFDDPGFQPIAH</sequence>